<dbReference type="AlphaFoldDB" id="A0A1G8JNJ2"/>
<evidence type="ECO:0000256" key="1">
    <source>
        <dbReference type="ARBA" id="ARBA00006068"/>
    </source>
</evidence>
<sequence length="339" mass="37477">MKRREYKTVNKKKKNVKTPLLIALAVILFLSGFGYAYVHSLLNSTNKEAITTDDEGLGIGDKEFEFEYEEGVEIPGGVGENGDLPFYYEDVNGITNIALFGVDAPIGKRGRSDAIMIVTIDRNSKKIKLSSIIRDSYVNIPDRGMDKVNHAYAFGGPELALKTLNSNFHLDIKNFATVNFTTLPKIVDILGGVSIKVTNAEASKISGISSAGTYNLTGAQALQYSRIRKIDSDFARSERQRTVMEAIIKKMLDKSVTSYPGILSKIMPLVTTNMASNDILSIAGNVVTSGIRTVEQNRFPEDSYSSGQTIKGIYYYVFNRESAIHSIGRYIYLDEKTTN</sequence>
<dbReference type="Pfam" id="PF03816">
    <property type="entry name" value="LytR_cpsA_psr"/>
    <property type="match status" value="1"/>
</dbReference>
<dbReference type="NCBIfam" id="TIGR00350">
    <property type="entry name" value="lytR_cpsA_psr"/>
    <property type="match status" value="1"/>
</dbReference>
<proteinExistence type="inferred from homology"/>
<dbReference type="PANTHER" id="PTHR33392:SF6">
    <property type="entry name" value="POLYISOPRENYL-TEICHOIC ACID--PEPTIDOGLYCAN TEICHOIC ACID TRANSFERASE TAGU"/>
    <property type="match status" value="1"/>
</dbReference>
<feature type="domain" description="Cell envelope-related transcriptional attenuator" evidence="2">
    <location>
        <begin position="111"/>
        <end position="252"/>
    </location>
</feature>
<evidence type="ECO:0000313" key="3">
    <source>
        <dbReference type="EMBL" id="SDI32200.1"/>
    </source>
</evidence>
<dbReference type="Gene3D" id="3.40.630.190">
    <property type="entry name" value="LCP protein"/>
    <property type="match status" value="1"/>
</dbReference>
<evidence type="ECO:0000259" key="2">
    <source>
        <dbReference type="Pfam" id="PF03816"/>
    </source>
</evidence>
<dbReference type="PANTHER" id="PTHR33392">
    <property type="entry name" value="POLYISOPRENYL-TEICHOIC ACID--PEPTIDOGLYCAN TEICHOIC ACID TRANSFERASE TAGU"/>
    <property type="match status" value="1"/>
</dbReference>
<reference evidence="3 4" key="1">
    <citation type="submission" date="2016-10" db="EMBL/GenBank/DDBJ databases">
        <authorList>
            <person name="de Groot N.N."/>
        </authorList>
    </citation>
    <scope>NUCLEOTIDE SEQUENCE [LARGE SCALE GENOMIC DNA]</scope>
    <source>
        <strain evidence="3 4">CGMCC 1.5058</strain>
    </source>
</reference>
<protein>
    <submittedName>
        <fullName evidence="3">Cell envelope-related function transcriptional attenuator common domain-containing protein</fullName>
    </submittedName>
</protein>
<dbReference type="InterPro" id="IPR050922">
    <property type="entry name" value="LytR/CpsA/Psr_CW_biosynth"/>
</dbReference>
<name>A0A1G8JNJ2_9CLOT</name>
<organism evidence="3 4">
    <name type="scientific">Proteiniclasticum ruminis</name>
    <dbReference type="NCBI Taxonomy" id="398199"/>
    <lineage>
        <taxon>Bacteria</taxon>
        <taxon>Bacillati</taxon>
        <taxon>Bacillota</taxon>
        <taxon>Clostridia</taxon>
        <taxon>Eubacteriales</taxon>
        <taxon>Clostridiaceae</taxon>
        <taxon>Proteiniclasticum</taxon>
    </lineage>
</organism>
<evidence type="ECO:0000313" key="4">
    <source>
        <dbReference type="Proteomes" id="UP000183255"/>
    </source>
</evidence>
<dbReference type="RefSeq" id="WP_031577166.1">
    <property type="nucleotide sequence ID" value="NZ_FNDZ01000002.1"/>
</dbReference>
<gene>
    <name evidence="3" type="ORF">SAMN05421804_10248</name>
</gene>
<comment type="similarity">
    <text evidence="1">Belongs to the LytR/CpsA/Psr (LCP) family.</text>
</comment>
<accession>A0A1G8JNJ2</accession>
<dbReference type="EMBL" id="FNDZ01000002">
    <property type="protein sequence ID" value="SDI32200.1"/>
    <property type="molecule type" value="Genomic_DNA"/>
</dbReference>
<dbReference type="InterPro" id="IPR004474">
    <property type="entry name" value="LytR_CpsA_psr"/>
</dbReference>
<dbReference type="Proteomes" id="UP000183255">
    <property type="component" value="Unassembled WGS sequence"/>
</dbReference>